<comment type="caution">
    <text evidence="2">The sequence shown here is derived from an EMBL/GenBank/DDBJ whole genome shotgun (WGS) entry which is preliminary data.</text>
</comment>
<dbReference type="eggNOG" id="COG4493">
    <property type="taxonomic scope" value="Bacteria"/>
</dbReference>
<gene>
    <name evidence="2" type="ORF">EP57_11110</name>
</gene>
<evidence type="ECO:0000313" key="3">
    <source>
        <dbReference type="Proteomes" id="UP000029844"/>
    </source>
</evidence>
<organism evidence="2 3">
    <name type="scientific">Listeria booriae</name>
    <dbReference type="NCBI Taxonomy" id="1552123"/>
    <lineage>
        <taxon>Bacteria</taxon>
        <taxon>Bacillati</taxon>
        <taxon>Bacillota</taxon>
        <taxon>Bacilli</taxon>
        <taxon>Bacillales</taxon>
        <taxon>Listeriaceae</taxon>
        <taxon>Listeria</taxon>
    </lineage>
</organism>
<dbReference type="PIRSF" id="PIRSF021332">
    <property type="entry name" value="DUF1054"/>
    <property type="match status" value="1"/>
</dbReference>
<keyword evidence="3" id="KW-1185">Reference proteome</keyword>
<reference evidence="2 3" key="1">
    <citation type="submission" date="2014-05" db="EMBL/GenBank/DDBJ databases">
        <title>Novel Listeriaceae from food processing environments.</title>
        <authorList>
            <person name="den Bakker H.C."/>
        </authorList>
    </citation>
    <scope>NUCLEOTIDE SEQUENCE [LARGE SCALE GENOMIC DNA]</scope>
    <source>
        <strain evidence="2 3">FSL A5-0281</strain>
    </source>
</reference>
<evidence type="ECO:0000313" key="2">
    <source>
        <dbReference type="EMBL" id="KGL40433.1"/>
    </source>
</evidence>
<dbReference type="Pfam" id="PF06335">
    <property type="entry name" value="DUF1054"/>
    <property type="match status" value="1"/>
</dbReference>
<dbReference type="InterPro" id="IPR053707">
    <property type="entry name" value="UPF0637_domain_sf"/>
</dbReference>
<protein>
    <recommendedName>
        <fullName evidence="1">UPF0637 protein EP57_11110</fullName>
    </recommendedName>
</protein>
<dbReference type="EMBL" id="JNFA01000024">
    <property type="protein sequence ID" value="KGL40433.1"/>
    <property type="molecule type" value="Genomic_DNA"/>
</dbReference>
<accession>A0A099W7N4</accession>
<name>A0A099W7N4_9LIST</name>
<sequence length="207" mass="23985">MTMSFTKKDFKAMQTPGLEERMEAIQTQIQPKFRQIGEGLATYLSAKTGDEMFLHIARHARRSVNPPDSTWLAVANNKRGYKKHPHFQVGIWDEYVFIWLAFIYETENRQIVVHNFLENLDTLKNLPANFSISLDHTEKPTSLVQNTDLTKALERFRDVKKGEFLVGRIFQPGDAALKNKTAFTKTLEETVDLLLPLYQMSFEMQEI</sequence>
<dbReference type="Proteomes" id="UP000029844">
    <property type="component" value="Unassembled WGS sequence"/>
</dbReference>
<proteinExistence type="inferred from homology"/>
<dbReference type="InterPro" id="IPR009403">
    <property type="entry name" value="UPF0637"/>
</dbReference>
<dbReference type="SUPFAM" id="SSF142913">
    <property type="entry name" value="YktB/PF0168-like"/>
    <property type="match status" value="1"/>
</dbReference>
<comment type="similarity">
    <text evidence="1">Belongs to the UPF0637 family.</text>
</comment>
<dbReference type="HAMAP" id="MF_01851">
    <property type="entry name" value="UPF0637"/>
    <property type="match status" value="1"/>
</dbReference>
<dbReference type="Gene3D" id="3.30.930.20">
    <property type="entry name" value="Protein of unknown function DUF1054"/>
    <property type="match status" value="1"/>
</dbReference>
<dbReference type="STRING" id="1552123.EP57_11110"/>
<dbReference type="AlphaFoldDB" id="A0A099W7N4"/>
<evidence type="ECO:0000256" key="1">
    <source>
        <dbReference type="HAMAP-Rule" id="MF_01851"/>
    </source>
</evidence>